<organism evidence="1">
    <name type="scientific">Yushu Rhabd tick virus 2</name>
    <dbReference type="NCBI Taxonomy" id="2972332"/>
    <lineage>
        <taxon>Viruses</taxon>
        <taxon>Riboviria</taxon>
        <taxon>Orthornavirae</taxon>
        <taxon>Negarnaviricota</taxon>
        <taxon>Haploviricotina</taxon>
        <taxon>Monjiviricetes</taxon>
        <taxon>Mononegavirales</taxon>
        <taxon>Rhabdoviridae</taxon>
        <taxon>Alpharhabdovirinae</taxon>
        <taxon>Alpharicinrhavirus</taxon>
        <taxon>Alpharicinrhavirus qinghai</taxon>
    </lineage>
</organism>
<evidence type="ECO:0000313" key="1">
    <source>
        <dbReference type="EMBL" id="UYL95604.1"/>
    </source>
</evidence>
<name>A0A9E7V2C9_9RHAB</name>
<protein>
    <submittedName>
        <fullName evidence="1">ORF1</fullName>
    </submittedName>
</protein>
<reference evidence="1" key="1">
    <citation type="submission" date="2022-05" db="EMBL/GenBank/DDBJ databases">
        <authorList>
            <person name="Cao W."/>
            <person name="Jia N."/>
            <person name="Lam T.T.-Y."/>
            <person name="Ni X."/>
            <person name="Liu J."/>
        </authorList>
    </citation>
    <scope>NUCLEOTIDE SEQUENCE</scope>
    <source>
        <strain evidence="1">TIGMIC 1</strain>
    </source>
</reference>
<dbReference type="EMBL" id="ON746530">
    <property type="protein sequence ID" value="UYL95604.1"/>
    <property type="molecule type" value="Viral_cRNA"/>
</dbReference>
<sequence>MNPNNTPRRVVNFDVRASLLVRAPRNDLDREHFQTFGPYFRPAFRGEHHAANFTAFLAAWLTLELHYDGAEGPDHLYLARLNETVTLQGPSILLPLPQSRVYRETFSWRLRGERYTWTFLLDRAVSLVPGVDISQLTQHHQQAWYQSWEVAFHIDDITNSWIPIRSQPEQ</sequence>
<proteinExistence type="predicted"/>
<accession>A0A9E7V2C9</accession>